<reference evidence="4 5" key="1">
    <citation type="submission" date="2022-01" db="EMBL/GenBank/DDBJ databases">
        <title>Octadecabacter sp. nov., isolated from a marine alga.</title>
        <authorList>
            <person name="Jin M.S."/>
            <person name="Kim H.M."/>
            <person name="Han D.M."/>
            <person name="Jung J.J."/>
            <person name="Jeon C.O."/>
        </authorList>
    </citation>
    <scope>NUCLEOTIDE SEQUENCE [LARGE SCALE GENOMIC DNA]</scope>
    <source>
        <strain evidence="4 5">G9-8</strain>
    </source>
</reference>
<evidence type="ECO:0000259" key="3">
    <source>
        <dbReference type="PROSITE" id="PS51724"/>
    </source>
</evidence>
<gene>
    <name evidence="4" type="ORF">L0664_15650</name>
</gene>
<sequence>MLYFGQTSDRRSGFLSTVAVIAALGAGSASAQSLRDAGGPAEFPPSSFTANQYVDSRGCVFVRAGIGGATEWVPRVSRSREQLCGFAPTQVAGASSVAPRVNAPNPLDTPVAGLEARAPAPVQAAAPVIAAAPAPVVRAPAPTPTVSAPTSRRNLPTSSANAINPLTGRPVGAAAPRVPVQTAAPSPRVITAPAATTSPRVLTRAQACAGLTGVQPNLISQRTGQPINCGGGTGVQIAAATQRPAAATPATQSRMSRAQACADSAATGRQYVSATTGLPMRCGPQSQAITSGNSTFDRLRADLARPQRSYSNPLDAAPGALFAPGIRPRVASTSAVPYSNPLDGAPGSTTFTPGVNTRLAASCNFGGSTGSMSGRCGPQAQSPSGQATNLVARARTSPSSQGIVAQILGQEPAPYSNPARSYALPAPTVAPGYQSVWNDGRLNTQRGIRTGPQIQSPSGATNTVRYATAPRAQAAQQPRAVTPAAAQPSQRSEQLSGHRYVQVGTFATRDQAQSIAQSLRARGLPMRIGVFNQNGQEMRMVLAGPFGSDSQLQNALGTARGAGYSGAFTRR</sequence>
<keyword evidence="5" id="KW-1185">Reference proteome</keyword>
<feature type="region of interest" description="Disordered" evidence="1">
    <location>
        <begin position="141"/>
        <end position="173"/>
    </location>
</feature>
<name>A0ABS9CZ04_9RHOB</name>
<evidence type="ECO:0000256" key="2">
    <source>
        <dbReference type="SAM" id="SignalP"/>
    </source>
</evidence>
<comment type="caution">
    <text evidence="4">The sequence shown here is derived from an EMBL/GenBank/DDBJ whole genome shotgun (WGS) entry which is preliminary data.</text>
</comment>
<evidence type="ECO:0000313" key="4">
    <source>
        <dbReference type="EMBL" id="MCF2872510.1"/>
    </source>
</evidence>
<feature type="domain" description="SPOR" evidence="3">
    <location>
        <begin position="493"/>
        <end position="571"/>
    </location>
</feature>
<accession>A0ABS9CZ04</accession>
<organism evidence="4 5">
    <name type="scientific">Octadecabacter dasysiphoniae</name>
    <dbReference type="NCBI Taxonomy" id="2909341"/>
    <lineage>
        <taxon>Bacteria</taxon>
        <taxon>Pseudomonadati</taxon>
        <taxon>Pseudomonadota</taxon>
        <taxon>Alphaproteobacteria</taxon>
        <taxon>Rhodobacterales</taxon>
        <taxon>Roseobacteraceae</taxon>
        <taxon>Octadecabacter</taxon>
    </lineage>
</organism>
<dbReference type="EMBL" id="JAKGAQ010000004">
    <property type="protein sequence ID" value="MCF2872510.1"/>
    <property type="molecule type" value="Genomic_DNA"/>
</dbReference>
<feature type="compositionally biased region" description="Low complexity" evidence="1">
    <location>
        <begin position="141"/>
        <end position="153"/>
    </location>
</feature>
<proteinExistence type="predicted"/>
<keyword evidence="2" id="KW-0732">Signal</keyword>
<dbReference type="SUPFAM" id="SSF110997">
    <property type="entry name" value="Sporulation related repeat"/>
    <property type="match status" value="1"/>
</dbReference>
<feature type="chain" id="PRO_5046506888" evidence="2">
    <location>
        <begin position="32"/>
        <end position="571"/>
    </location>
</feature>
<dbReference type="InterPro" id="IPR036680">
    <property type="entry name" value="SPOR-like_sf"/>
</dbReference>
<dbReference type="Proteomes" id="UP001200557">
    <property type="component" value="Unassembled WGS sequence"/>
</dbReference>
<evidence type="ECO:0000313" key="5">
    <source>
        <dbReference type="Proteomes" id="UP001200557"/>
    </source>
</evidence>
<feature type="signal peptide" evidence="2">
    <location>
        <begin position="1"/>
        <end position="31"/>
    </location>
</feature>
<dbReference type="InterPro" id="IPR007730">
    <property type="entry name" value="SPOR-like_dom"/>
</dbReference>
<dbReference type="PROSITE" id="PS51724">
    <property type="entry name" value="SPOR"/>
    <property type="match status" value="1"/>
</dbReference>
<dbReference type="Gene3D" id="3.30.70.1070">
    <property type="entry name" value="Sporulation related repeat"/>
    <property type="match status" value="1"/>
</dbReference>
<evidence type="ECO:0000256" key="1">
    <source>
        <dbReference type="SAM" id="MobiDB-lite"/>
    </source>
</evidence>
<feature type="compositionally biased region" description="Low complexity" evidence="1">
    <location>
        <begin position="470"/>
        <end position="488"/>
    </location>
</feature>
<dbReference type="RefSeq" id="WP_235226834.1">
    <property type="nucleotide sequence ID" value="NZ_JAKGAQ010000004.1"/>
</dbReference>
<protein>
    <submittedName>
        <fullName evidence="4">SPOR domain-containing protein</fullName>
    </submittedName>
</protein>
<feature type="compositionally biased region" description="Polar residues" evidence="1">
    <location>
        <begin position="154"/>
        <end position="164"/>
    </location>
</feature>
<dbReference type="Pfam" id="PF05036">
    <property type="entry name" value="SPOR"/>
    <property type="match status" value="1"/>
</dbReference>
<feature type="region of interest" description="Disordered" evidence="1">
    <location>
        <begin position="470"/>
        <end position="496"/>
    </location>
</feature>